<feature type="transmembrane region" description="Helical" evidence="1">
    <location>
        <begin position="147"/>
        <end position="169"/>
    </location>
</feature>
<evidence type="ECO:0000313" key="2">
    <source>
        <dbReference type="EMBL" id="HJD43856.1"/>
    </source>
</evidence>
<keyword evidence="1" id="KW-0472">Membrane</keyword>
<proteinExistence type="predicted"/>
<accession>A0A9D2RI43</accession>
<keyword evidence="1" id="KW-0812">Transmembrane</keyword>
<organism evidence="2 3">
    <name type="scientific">Candidatus Paenalcaligenes intestinipullorum</name>
    <dbReference type="NCBI Taxonomy" id="2838718"/>
    <lineage>
        <taxon>Bacteria</taxon>
        <taxon>Pseudomonadati</taxon>
        <taxon>Pseudomonadota</taxon>
        <taxon>Betaproteobacteria</taxon>
        <taxon>Burkholderiales</taxon>
        <taxon>Alcaligenaceae</taxon>
        <taxon>Paenalcaligenes</taxon>
    </lineage>
</organism>
<protein>
    <submittedName>
        <fullName evidence="2">DUF2818 family protein</fullName>
    </submittedName>
</protein>
<reference evidence="2" key="1">
    <citation type="journal article" date="2021" name="PeerJ">
        <title>Extensive microbial diversity within the chicken gut microbiome revealed by metagenomics and culture.</title>
        <authorList>
            <person name="Gilroy R."/>
            <person name="Ravi A."/>
            <person name="Getino M."/>
            <person name="Pursley I."/>
            <person name="Horton D.L."/>
            <person name="Alikhan N.F."/>
            <person name="Baker D."/>
            <person name="Gharbi K."/>
            <person name="Hall N."/>
            <person name="Watson M."/>
            <person name="Adriaenssens E.M."/>
            <person name="Foster-Nyarko E."/>
            <person name="Jarju S."/>
            <person name="Secka A."/>
            <person name="Antonio M."/>
            <person name="Oren A."/>
            <person name="Chaudhuri R.R."/>
            <person name="La Ragione R."/>
            <person name="Hildebrand F."/>
            <person name="Pallen M.J."/>
        </authorList>
    </citation>
    <scope>NUCLEOTIDE SEQUENCE</scope>
    <source>
        <strain evidence="2">9264</strain>
    </source>
</reference>
<comment type="caution">
    <text evidence="2">The sequence shown here is derived from an EMBL/GenBank/DDBJ whole genome shotgun (WGS) entry which is preliminary data.</text>
</comment>
<dbReference type="Pfam" id="PF10993">
    <property type="entry name" value="DUF2818"/>
    <property type="match status" value="2"/>
</dbReference>
<feature type="transmembrane region" description="Helical" evidence="1">
    <location>
        <begin position="116"/>
        <end position="135"/>
    </location>
</feature>
<reference evidence="2" key="2">
    <citation type="submission" date="2021-04" db="EMBL/GenBank/DDBJ databases">
        <authorList>
            <person name="Gilroy R."/>
        </authorList>
    </citation>
    <scope>NUCLEOTIDE SEQUENCE</scope>
    <source>
        <strain evidence="2">9264</strain>
    </source>
</reference>
<feature type="transmembrane region" description="Helical" evidence="1">
    <location>
        <begin position="44"/>
        <end position="65"/>
    </location>
</feature>
<gene>
    <name evidence="2" type="ORF">H9906_02365</name>
</gene>
<evidence type="ECO:0000313" key="3">
    <source>
        <dbReference type="Proteomes" id="UP000823889"/>
    </source>
</evidence>
<dbReference type="EMBL" id="DWUQ01000043">
    <property type="protein sequence ID" value="HJD43856.1"/>
    <property type="molecule type" value="Genomic_DNA"/>
</dbReference>
<dbReference type="InterPro" id="IPR016768">
    <property type="entry name" value="UCP019883"/>
</dbReference>
<feature type="transmembrane region" description="Helical" evidence="1">
    <location>
        <begin position="6"/>
        <end position="24"/>
    </location>
</feature>
<dbReference type="AlphaFoldDB" id="A0A9D2RI43"/>
<sequence length="189" mass="21119">MSQSLAIWILIAVALVTANLPFLVQRPLFFFPWRLKGEPGGSSVTPVLSFVLAVVVYGVVGVAIYRFVGQLFIVSNATLVLVSVAILAVFVVLAALPRLLARQRYAHIEKPFMARFIEFLSLLFVVGVLGFSYEFVYGSVFPQSWEFYVVALCLYMVLGYPGFVYRYLLKRRRVLVTSKPATKAQATPL</sequence>
<keyword evidence="1" id="KW-1133">Transmembrane helix</keyword>
<name>A0A9D2RI43_9BURK</name>
<feature type="transmembrane region" description="Helical" evidence="1">
    <location>
        <begin position="71"/>
        <end position="96"/>
    </location>
</feature>
<evidence type="ECO:0000256" key="1">
    <source>
        <dbReference type="SAM" id="Phobius"/>
    </source>
</evidence>
<dbReference type="Proteomes" id="UP000823889">
    <property type="component" value="Unassembled WGS sequence"/>
</dbReference>